<dbReference type="EMBL" id="HG529683">
    <property type="protein sequence ID" value="CDI56283.1"/>
    <property type="molecule type" value="Genomic_DNA"/>
</dbReference>
<dbReference type="InterPro" id="IPR036691">
    <property type="entry name" value="Endo/exonu/phosph_ase_sf"/>
</dbReference>
<name>A0A077R9T0_9BASI</name>
<sequence length="170" mass="18996">MLKNCRAAQPQDALLTVDELLQLHDVCRPRPGSQPRRDESAQNLSHAAHLGSAYGLHYGHVASEEGNFFGSPGRGRERYDDPNWTSETPNCHLGHSTEPMWTIFSSLFSLTLDYIFMLPKDKKQGGKAEEQYPTVTRLLKTHRTETLQLGLPRKGVCASDHISIGAEIEL</sequence>
<accession>A0A077R9T0</accession>
<reference evidence="1" key="1">
    <citation type="journal article" date="2014" name="Genome Biol. Evol.">
        <title>Gene Loss Rather Than Gene Gain Is Associated with a Host Jump from Monocots to Dicots in the Smut Fungus Melanopsichium pennsylvanicum.</title>
        <authorList>
            <person name="Sharma R."/>
            <person name="Mishra B."/>
            <person name="Runge F."/>
            <person name="Thines M."/>
        </authorList>
    </citation>
    <scope>NUCLEOTIDE SEQUENCE</scope>
    <source>
        <strain evidence="1">4</strain>
    </source>
</reference>
<protein>
    <submittedName>
        <fullName evidence="1">Uncharacterized protein</fullName>
    </submittedName>
</protein>
<dbReference type="AlphaFoldDB" id="A0A077R9T0"/>
<organism evidence="1">
    <name type="scientific">Melanopsichium pennsylvanicum 4</name>
    <dbReference type="NCBI Taxonomy" id="1398559"/>
    <lineage>
        <taxon>Eukaryota</taxon>
        <taxon>Fungi</taxon>
        <taxon>Dikarya</taxon>
        <taxon>Basidiomycota</taxon>
        <taxon>Ustilaginomycotina</taxon>
        <taxon>Ustilaginomycetes</taxon>
        <taxon>Ustilaginales</taxon>
        <taxon>Ustilaginaceae</taxon>
        <taxon>Melanopsichium</taxon>
    </lineage>
</organism>
<proteinExistence type="predicted"/>
<evidence type="ECO:0000313" key="1">
    <source>
        <dbReference type="EMBL" id="CDI56283.1"/>
    </source>
</evidence>
<dbReference type="Gene3D" id="3.60.10.10">
    <property type="entry name" value="Endonuclease/exonuclease/phosphatase"/>
    <property type="match status" value="1"/>
</dbReference>